<dbReference type="Proteomes" id="UP000087171">
    <property type="component" value="Unplaced"/>
</dbReference>
<protein>
    <submittedName>
        <fullName evidence="3">EPIDERMAL PATTERNING FACTOR-like protein 6</fullName>
    </submittedName>
</protein>
<keyword evidence="2" id="KW-1185">Reference proteome</keyword>
<dbReference type="RefSeq" id="XP_027186030.1">
    <property type="nucleotide sequence ID" value="XM_027330229.1"/>
</dbReference>
<keyword evidence="1" id="KW-0472">Membrane</keyword>
<dbReference type="AlphaFoldDB" id="A0A3Q7YAV9"/>
<proteinExistence type="predicted"/>
<evidence type="ECO:0000313" key="3">
    <source>
        <dbReference type="RefSeq" id="XP_027186030.1"/>
    </source>
</evidence>
<sequence>MKKAIMFVNKIQLYWVVFFFLLTIFTTVFGITIASPNINIHQNVKEKTGEDTVSIVSSRRLFEKLIGSSPPNCKNKCPQCPTTCHATLVSGPYGSRIWSCKCANNLSIP</sequence>
<evidence type="ECO:0000256" key="1">
    <source>
        <dbReference type="SAM" id="Phobius"/>
    </source>
</evidence>
<accession>A0A3Q7YAV9</accession>
<gene>
    <name evidence="3" type="primary">LOC113784060</name>
</gene>
<reference evidence="3" key="1">
    <citation type="submission" date="2025-08" db="UniProtKB">
        <authorList>
            <consortium name="RefSeq"/>
        </authorList>
    </citation>
    <scope>IDENTIFICATION</scope>
    <source>
        <tissue evidence="3">Etiolated seedlings</tissue>
    </source>
</reference>
<keyword evidence="1" id="KW-1133">Transmembrane helix</keyword>
<organism evidence="2 3">
    <name type="scientific">Cicer arietinum</name>
    <name type="common">Chickpea</name>
    <name type="synonym">Garbanzo</name>
    <dbReference type="NCBI Taxonomy" id="3827"/>
    <lineage>
        <taxon>Eukaryota</taxon>
        <taxon>Viridiplantae</taxon>
        <taxon>Streptophyta</taxon>
        <taxon>Embryophyta</taxon>
        <taxon>Tracheophyta</taxon>
        <taxon>Spermatophyta</taxon>
        <taxon>Magnoliopsida</taxon>
        <taxon>eudicotyledons</taxon>
        <taxon>Gunneridae</taxon>
        <taxon>Pentapetalae</taxon>
        <taxon>rosids</taxon>
        <taxon>fabids</taxon>
        <taxon>Fabales</taxon>
        <taxon>Fabaceae</taxon>
        <taxon>Papilionoideae</taxon>
        <taxon>50 kb inversion clade</taxon>
        <taxon>NPAAA clade</taxon>
        <taxon>Hologalegina</taxon>
        <taxon>IRL clade</taxon>
        <taxon>Cicereae</taxon>
        <taxon>Cicer</taxon>
    </lineage>
</organism>
<keyword evidence="1" id="KW-0812">Transmembrane</keyword>
<dbReference type="Pfam" id="PF17181">
    <property type="entry name" value="EPF"/>
    <property type="match status" value="1"/>
</dbReference>
<feature type="transmembrane region" description="Helical" evidence="1">
    <location>
        <begin position="12"/>
        <end position="34"/>
    </location>
</feature>
<evidence type="ECO:0000313" key="2">
    <source>
        <dbReference type="Proteomes" id="UP000087171"/>
    </source>
</evidence>
<name>A0A3Q7YAV9_CICAR</name>